<dbReference type="Proteomes" id="UP000176631">
    <property type="component" value="Unassembled WGS sequence"/>
</dbReference>
<dbReference type="AlphaFoldDB" id="A0A1G1W942"/>
<accession>A0A1G1W942</accession>
<reference evidence="2 3" key="1">
    <citation type="journal article" date="2016" name="Nat. Commun.">
        <title>Thousands of microbial genomes shed light on interconnected biogeochemical processes in an aquifer system.</title>
        <authorList>
            <person name="Anantharaman K."/>
            <person name="Brown C.T."/>
            <person name="Hug L.A."/>
            <person name="Sharon I."/>
            <person name="Castelle C.J."/>
            <person name="Probst A.J."/>
            <person name="Thomas B.C."/>
            <person name="Singh A."/>
            <person name="Wilkins M.J."/>
            <person name="Karaoz U."/>
            <person name="Brodie E.L."/>
            <person name="Williams K.H."/>
            <person name="Hubbard S.S."/>
            <person name="Banfield J.F."/>
        </authorList>
    </citation>
    <scope>NUCLEOTIDE SEQUENCE [LARGE SCALE GENOMIC DNA]</scope>
</reference>
<name>A0A1G1W942_9BACT</name>
<comment type="caution">
    <text evidence="2">The sequence shown here is derived from an EMBL/GenBank/DDBJ whole genome shotgun (WGS) entry which is preliminary data.</text>
</comment>
<gene>
    <name evidence="2" type="ORF">A2172_00805</name>
</gene>
<dbReference type="EMBL" id="MHCP01000015">
    <property type="protein sequence ID" value="OGY24070.1"/>
    <property type="molecule type" value="Genomic_DNA"/>
</dbReference>
<evidence type="ECO:0000313" key="3">
    <source>
        <dbReference type="Proteomes" id="UP000176631"/>
    </source>
</evidence>
<evidence type="ECO:0000313" key="2">
    <source>
        <dbReference type="EMBL" id="OGY24070.1"/>
    </source>
</evidence>
<feature type="region of interest" description="Disordered" evidence="1">
    <location>
        <begin position="1"/>
        <end position="23"/>
    </location>
</feature>
<sequence>MTMMNDTDFQEEEEEQAATSGVRVTDRTWLQDEDYAGGRRFPFSSEWALLQAITTRIIDRLLEFFSQKGIRIYVPVWMWRTTKPQDLESLYKRLDLEWSPKKGKKAHVLLDDKGNIYRMVKGEPMFLGHLPEGMRGAFATHQERWGEHYEKRLQSGEEGSRERKAYRKFHTFSLGDETYKFLGEIQRVRYWVLTPIIEEAYSQSPRQPFHMVPKARLEKRYNEELERRWKLIEDYRRDPASVERRPKEKTYVPYCYRGYANPVTGDSLDFDLLRALRDPSLIKERYDPETEDVPPPLPFMKIGGKLCVPGWLETEGALYYRVHLEVALEFVTARQVYEGLQKIKEQERTKFQESGAGPEADFDALEVDPVRAALSCLPVQGGFENLLNEEYDWMNLTELNQLRKIWQSVWNIQAVTWEQKADKLWTLVGFYFHLIEPPVLTPDGLNWEAMKMFAAPFEVLRDIVRIIRAWQMARSMRTKRGQGGLTEAVNAQACDNDAGGPRPPLEWKYNDRFMRLYKLAEEVSGRSQEERLEYLGPRWLAGWKEGHDNRAPTEEETIQAVRERILGPYWMMKDPFEERDHGNSLAREIFDAHLAFQSGLEMIWSYCGQAIWGVLPPRGATGVDRDLAKVMNYPNEFLWALQKIDLATDDPKWLWETYDGIVFMSLVDKTNQRFRSPMAFGSEENVRFSRWTSNDPARPSYTQFGNMLLLMWNRQPLAPKQALIDRQAQENEDMGETDLRKGYRADLAGQPWLEGDGRPDWRNFAAKRLEVADDFADAVLIELANGNDGELKQASLPMALRLLEGAYRRGLSIHDPKVQQAKRFHVIRLPKQSASFLAQSRLAKVLGFNYYQQSPEKAQGLIAGKIMDGTFEEWEDIQTVAKEVVQPLLGAAALNFGRTSPEKVLLDIEGRWTNEEIKIVGGTIPYLLEQGQYYGRKWVPRGNGSPLVVPAV</sequence>
<evidence type="ECO:0000256" key="1">
    <source>
        <dbReference type="SAM" id="MobiDB-lite"/>
    </source>
</evidence>
<protein>
    <submittedName>
        <fullName evidence="2">Uncharacterized protein</fullName>
    </submittedName>
</protein>
<proteinExistence type="predicted"/>
<organism evidence="2 3">
    <name type="scientific">Candidatus Woykebacteria bacterium RBG_13_40_15</name>
    <dbReference type="NCBI Taxonomy" id="1802593"/>
    <lineage>
        <taxon>Bacteria</taxon>
        <taxon>Candidatus Woykeibacteriota</taxon>
    </lineage>
</organism>